<evidence type="ECO:0000313" key="8">
    <source>
        <dbReference type="Proteomes" id="UP000287352"/>
    </source>
</evidence>
<dbReference type="Pfam" id="PF02388">
    <property type="entry name" value="FemAB"/>
    <property type="match status" value="3"/>
</dbReference>
<dbReference type="GO" id="GO:0071555">
    <property type="term" value="P:cell wall organization"/>
    <property type="evidence" value="ECO:0007669"/>
    <property type="project" value="UniProtKB-KW"/>
</dbReference>
<comment type="similarity">
    <text evidence="1">Belongs to the FemABX family.</text>
</comment>
<dbReference type="InterPro" id="IPR050644">
    <property type="entry name" value="PG_Glycine_Bridge_Synth"/>
</dbReference>
<keyword evidence="2" id="KW-0808">Transferase</keyword>
<reference evidence="8" key="1">
    <citation type="submission" date="2018-12" db="EMBL/GenBank/DDBJ databases">
        <title>Tengunoibacter tsumagoiensis gen. nov., sp. nov., Dictyobacter kobayashii sp. nov., D. alpinus sp. nov., and D. joshuensis sp. nov. and description of Dictyobacteraceae fam. nov. within the order Ktedonobacterales isolated from Tengu-no-mugimeshi.</title>
        <authorList>
            <person name="Wang C.M."/>
            <person name="Zheng Y."/>
            <person name="Sakai Y."/>
            <person name="Toyoda A."/>
            <person name="Minakuchi Y."/>
            <person name="Abe K."/>
            <person name="Yokota A."/>
            <person name="Yabe S."/>
        </authorList>
    </citation>
    <scope>NUCLEOTIDE SEQUENCE [LARGE SCALE GENOMIC DNA]</scope>
    <source>
        <strain evidence="8">Uno3</strain>
    </source>
</reference>
<keyword evidence="6" id="KW-0961">Cell wall biogenesis/degradation</keyword>
<sequence>MEARIITDQQQWDEYVASSVCCNVTQSYEWGELASHLGSEEALRIGVVDEAGHLCAGILILITRAPLLRQPYFYAPRGPIINDPDSPAMTVLLNFVKAEAHKRHAFMLKVEPSVLDGDTHWLLALKRRGFRPNPYATHIRHEWVLDISPDEKTILGGMKEKWRYNIRLAARKGITVRRGETLADLDTFYSIYETTSERDQFFIHNKTHYQDILRLFHEGDRVALFLAEYEGKAVAGTIILTMGLWSWYMFGASSNDHRERMPNHLLQWTSMQWAKSKGCHYYNFRGIPDILEEGQELWGVYLFKRGFGGYPLRFLETHDLVYQPVIYEAYKRLLEVKRWRDERRYKKAAERALNPAKV</sequence>
<evidence type="ECO:0000256" key="5">
    <source>
        <dbReference type="ARBA" id="ARBA00023315"/>
    </source>
</evidence>
<dbReference type="EMBL" id="BIFR01000001">
    <property type="protein sequence ID" value="GCE10991.1"/>
    <property type="molecule type" value="Genomic_DNA"/>
</dbReference>
<protein>
    <recommendedName>
        <fullName evidence="9">Methicillin resistance protein</fullName>
    </recommendedName>
</protein>
<comment type="caution">
    <text evidence="7">The sequence shown here is derived from an EMBL/GenBank/DDBJ whole genome shotgun (WGS) entry which is preliminary data.</text>
</comment>
<evidence type="ECO:0000256" key="1">
    <source>
        <dbReference type="ARBA" id="ARBA00009943"/>
    </source>
</evidence>
<dbReference type="InterPro" id="IPR016181">
    <property type="entry name" value="Acyl_CoA_acyltransferase"/>
</dbReference>
<name>A0A401ZVR3_9CHLR</name>
<gene>
    <name evidence="7" type="ORF">KTT_08500</name>
</gene>
<dbReference type="RefSeq" id="WP_126578545.1">
    <property type="nucleotide sequence ID" value="NZ_BIFR01000001.1"/>
</dbReference>
<dbReference type="OrthoDB" id="9785911at2"/>
<evidence type="ECO:0000256" key="6">
    <source>
        <dbReference type="ARBA" id="ARBA00023316"/>
    </source>
</evidence>
<dbReference type="PANTHER" id="PTHR36174:SF1">
    <property type="entry name" value="LIPID II:GLYCINE GLYCYLTRANSFERASE"/>
    <property type="match status" value="1"/>
</dbReference>
<keyword evidence="8" id="KW-1185">Reference proteome</keyword>
<keyword evidence="4" id="KW-0573">Peptidoglycan synthesis</keyword>
<evidence type="ECO:0000313" key="7">
    <source>
        <dbReference type="EMBL" id="GCE10991.1"/>
    </source>
</evidence>
<dbReference type="PROSITE" id="PS51191">
    <property type="entry name" value="FEMABX"/>
    <property type="match status" value="1"/>
</dbReference>
<dbReference type="GO" id="GO:0008360">
    <property type="term" value="P:regulation of cell shape"/>
    <property type="evidence" value="ECO:0007669"/>
    <property type="project" value="UniProtKB-KW"/>
</dbReference>
<evidence type="ECO:0000256" key="4">
    <source>
        <dbReference type="ARBA" id="ARBA00022984"/>
    </source>
</evidence>
<dbReference type="InterPro" id="IPR003447">
    <property type="entry name" value="FEMABX"/>
</dbReference>
<evidence type="ECO:0008006" key="9">
    <source>
        <dbReference type="Google" id="ProtNLM"/>
    </source>
</evidence>
<keyword evidence="3" id="KW-0133">Cell shape</keyword>
<dbReference type="Gene3D" id="3.40.630.30">
    <property type="match status" value="2"/>
</dbReference>
<dbReference type="SUPFAM" id="SSF55729">
    <property type="entry name" value="Acyl-CoA N-acyltransferases (Nat)"/>
    <property type="match status" value="2"/>
</dbReference>
<keyword evidence="5" id="KW-0012">Acyltransferase</keyword>
<dbReference type="GO" id="GO:0009252">
    <property type="term" value="P:peptidoglycan biosynthetic process"/>
    <property type="evidence" value="ECO:0007669"/>
    <property type="project" value="UniProtKB-KW"/>
</dbReference>
<accession>A0A401ZVR3</accession>
<evidence type="ECO:0000256" key="2">
    <source>
        <dbReference type="ARBA" id="ARBA00022679"/>
    </source>
</evidence>
<organism evidence="7 8">
    <name type="scientific">Tengunoibacter tsumagoiensis</name>
    <dbReference type="NCBI Taxonomy" id="2014871"/>
    <lineage>
        <taxon>Bacteria</taxon>
        <taxon>Bacillati</taxon>
        <taxon>Chloroflexota</taxon>
        <taxon>Ktedonobacteria</taxon>
        <taxon>Ktedonobacterales</taxon>
        <taxon>Dictyobacteraceae</taxon>
        <taxon>Tengunoibacter</taxon>
    </lineage>
</organism>
<proteinExistence type="inferred from homology"/>
<dbReference type="PANTHER" id="PTHR36174">
    <property type="entry name" value="LIPID II:GLYCINE GLYCYLTRANSFERASE"/>
    <property type="match status" value="1"/>
</dbReference>
<dbReference type="GO" id="GO:0016755">
    <property type="term" value="F:aminoacyltransferase activity"/>
    <property type="evidence" value="ECO:0007669"/>
    <property type="project" value="InterPro"/>
</dbReference>
<dbReference type="Proteomes" id="UP000287352">
    <property type="component" value="Unassembled WGS sequence"/>
</dbReference>
<evidence type="ECO:0000256" key="3">
    <source>
        <dbReference type="ARBA" id="ARBA00022960"/>
    </source>
</evidence>
<dbReference type="AlphaFoldDB" id="A0A401ZVR3"/>